<accession>A0A1A0HHZ9</accession>
<dbReference type="InterPro" id="IPR044294">
    <property type="entry name" value="Lipase-like"/>
</dbReference>
<dbReference type="OrthoDB" id="5368485at2759"/>
<gene>
    <name evidence="4" type="ORF">METBIDRAFT_36681</name>
</gene>
<dbReference type="InterPro" id="IPR007751">
    <property type="entry name" value="DUF676_lipase-like"/>
</dbReference>
<dbReference type="PANTHER" id="PTHR12482:SF62">
    <property type="entry name" value="LIPASE ROG1-RELATED"/>
    <property type="match status" value="1"/>
</dbReference>
<keyword evidence="2" id="KW-0443">Lipid metabolism</keyword>
<evidence type="ECO:0000259" key="3">
    <source>
        <dbReference type="Pfam" id="PF05057"/>
    </source>
</evidence>
<keyword evidence="2" id="KW-0442">Lipid degradation</keyword>
<organism evidence="4 5">
    <name type="scientific">Metschnikowia bicuspidata var. bicuspidata NRRL YB-4993</name>
    <dbReference type="NCBI Taxonomy" id="869754"/>
    <lineage>
        <taxon>Eukaryota</taxon>
        <taxon>Fungi</taxon>
        <taxon>Dikarya</taxon>
        <taxon>Ascomycota</taxon>
        <taxon>Saccharomycotina</taxon>
        <taxon>Pichiomycetes</taxon>
        <taxon>Metschnikowiaceae</taxon>
        <taxon>Metschnikowia</taxon>
    </lineage>
</organism>
<keyword evidence="5" id="KW-1185">Reference proteome</keyword>
<dbReference type="GO" id="GO:0016042">
    <property type="term" value="P:lipid catabolic process"/>
    <property type="evidence" value="ECO:0007669"/>
    <property type="project" value="UniProtKB-KW"/>
</dbReference>
<dbReference type="Proteomes" id="UP000092555">
    <property type="component" value="Unassembled WGS sequence"/>
</dbReference>
<comment type="caution">
    <text evidence="4">The sequence shown here is derived from an EMBL/GenBank/DDBJ whole genome shotgun (WGS) entry which is preliminary data.</text>
</comment>
<name>A0A1A0HHZ9_9ASCO</name>
<comment type="similarity">
    <text evidence="1">Belongs to the putative lipase ROG1 family.</text>
</comment>
<dbReference type="RefSeq" id="XP_018713988.1">
    <property type="nucleotide sequence ID" value="XM_018856769.1"/>
</dbReference>
<evidence type="ECO:0000313" key="4">
    <source>
        <dbReference type="EMBL" id="OBA23507.1"/>
    </source>
</evidence>
<reference evidence="4 5" key="1">
    <citation type="submission" date="2016-05" db="EMBL/GenBank/DDBJ databases">
        <title>Comparative genomics of biotechnologically important yeasts.</title>
        <authorList>
            <consortium name="DOE Joint Genome Institute"/>
            <person name="Riley R."/>
            <person name="Haridas S."/>
            <person name="Wolfe K.H."/>
            <person name="Lopes M.R."/>
            <person name="Hittinger C.T."/>
            <person name="Goker M."/>
            <person name="Salamov A."/>
            <person name="Wisecaver J."/>
            <person name="Long T.M."/>
            <person name="Aerts A.L."/>
            <person name="Barry K."/>
            <person name="Choi C."/>
            <person name="Clum A."/>
            <person name="Coughlan A.Y."/>
            <person name="Deshpande S."/>
            <person name="Douglass A.P."/>
            <person name="Hanson S.J."/>
            <person name="Klenk H.-P."/>
            <person name="LaButti K."/>
            <person name="Lapidus A."/>
            <person name="Lindquist E."/>
            <person name="Lipzen A."/>
            <person name="Meier-kolthoff J.P."/>
            <person name="Ohm R.A."/>
            <person name="Otillar R.P."/>
            <person name="Pangilinan J."/>
            <person name="Peng Y."/>
            <person name="Rokas A."/>
            <person name="Rosa C.A."/>
            <person name="Scheuner C."/>
            <person name="Sibirny A.A."/>
            <person name="Slot J.C."/>
            <person name="Stielow J.B."/>
            <person name="Sun H."/>
            <person name="Kurtzman C.P."/>
            <person name="Blackwell M."/>
            <person name="Grigoriev I.V."/>
            <person name="Jeffries T.W."/>
        </authorList>
    </citation>
    <scope>NUCLEOTIDE SEQUENCE [LARGE SCALE GENOMIC DNA]</scope>
    <source>
        <strain evidence="4 5">NRRL YB-4993</strain>
    </source>
</reference>
<dbReference type="AlphaFoldDB" id="A0A1A0HHZ9"/>
<feature type="domain" description="DUF676" evidence="3">
    <location>
        <begin position="210"/>
        <end position="417"/>
    </location>
</feature>
<dbReference type="Pfam" id="PF05057">
    <property type="entry name" value="DUF676"/>
    <property type="match status" value="1"/>
</dbReference>
<proteinExistence type="inferred from homology"/>
<dbReference type="Gene3D" id="3.40.50.1820">
    <property type="entry name" value="alpha/beta hydrolase"/>
    <property type="match status" value="1"/>
</dbReference>
<dbReference type="PANTHER" id="PTHR12482">
    <property type="entry name" value="LIPASE ROG1-RELATED-RELATED"/>
    <property type="match status" value="1"/>
</dbReference>
<protein>
    <submittedName>
        <fullName evidence="4">DUF676-domain-containing protein</fullName>
    </submittedName>
</protein>
<dbReference type="InterPro" id="IPR029058">
    <property type="entry name" value="AB_hydrolase_fold"/>
</dbReference>
<dbReference type="SUPFAM" id="SSF53474">
    <property type="entry name" value="alpha/beta-Hydrolases"/>
    <property type="match status" value="1"/>
</dbReference>
<dbReference type="GeneID" id="30029745"/>
<evidence type="ECO:0000256" key="1">
    <source>
        <dbReference type="ARBA" id="ARBA00007920"/>
    </source>
</evidence>
<dbReference type="GO" id="GO:0047372">
    <property type="term" value="F:monoacylglycerol lipase activity"/>
    <property type="evidence" value="ECO:0007669"/>
    <property type="project" value="TreeGrafter"/>
</dbReference>
<dbReference type="PIRSF" id="PIRSF005412">
    <property type="entry name" value="UCP005412_abhydr"/>
    <property type="match status" value="1"/>
</dbReference>
<dbReference type="EMBL" id="LXTC01000001">
    <property type="protein sequence ID" value="OBA23507.1"/>
    <property type="molecule type" value="Genomic_DNA"/>
</dbReference>
<dbReference type="InterPro" id="IPR016445">
    <property type="entry name" value="Rog1_fam"/>
</dbReference>
<evidence type="ECO:0000313" key="5">
    <source>
        <dbReference type="Proteomes" id="UP000092555"/>
    </source>
</evidence>
<evidence type="ECO:0000256" key="2">
    <source>
        <dbReference type="ARBA" id="ARBA00022963"/>
    </source>
</evidence>
<sequence length="690" mass="77169">MPLPPTVWYKDKRTFRLGDVCRYQIRFTNRDALRTHIYFRAKNIEKAGLRAFHLVNGPFIVYCHVIPCNYDPHVRFVPESPANNEVCFRNALKPGQTFNVPLCLNGNSLDLVNADGLATYAWSCDVMCLIVLNRRAQLLFVVMVGEDLPEMRRASRSALTSLSKGDFAFSARDDEPTDSEWGVLAHAGLEVLCAGTDALWPRQPRLVGRPVHLVIVTHGIFLNLTADMLYLRDMLLSLRLDNYLVDGYRGNAGHTERGIHRLGAAVANYVAGRIAELRAEGHCVARLSFVGHSLGGPVQLYALKHILSTHGTDYFERQHILLANFVCLASPMLGVLSEISLWISWFLDLGTLGKTGRDLTLLKKLPTIKRRAGSRFGMVRPVLETLPDEPVQLALKLFGLRVVYANAVNDGIVPLRTSALLYLDWEALGDVRDLKDRLKLMAGADTSGASERSSGDTVEAGGVVSASANTTASNVGQIPSDSAINLLEKYTTFLSLIFNTNGETPSHKKGRRPKRIKKRIKRYARISAKGSDISESAQTQTDTADDEIGEADDEVNSFNIPPKASAVESAFNSLICPIPSRDYIDDPETRTPVIFHDKFYHFDNVPKSESHTGAISKFFRYYDWRMDKQVKIARKYHSPDLSWRKVLVYLPPDAHNNIVVRRRFANGYGWGVIEHLRQEIFGGEKVAAWF</sequence>